<feature type="transmembrane region" description="Helical" evidence="8">
    <location>
        <begin position="340"/>
        <end position="360"/>
    </location>
</feature>
<dbReference type="GO" id="GO:0005524">
    <property type="term" value="F:ATP binding"/>
    <property type="evidence" value="ECO:0007669"/>
    <property type="project" value="UniProtKB-KW"/>
</dbReference>
<feature type="signal peptide" evidence="9">
    <location>
        <begin position="1"/>
        <end position="19"/>
    </location>
</feature>
<dbReference type="PROSITE" id="PS50109">
    <property type="entry name" value="HIS_KIN"/>
    <property type="match status" value="1"/>
</dbReference>
<dbReference type="EMBL" id="CP053840">
    <property type="protein sequence ID" value="QKF67251.1"/>
    <property type="molecule type" value="Genomic_DNA"/>
</dbReference>
<evidence type="ECO:0000313" key="12">
    <source>
        <dbReference type="Proteomes" id="UP000503482"/>
    </source>
</evidence>
<dbReference type="InterPro" id="IPR003594">
    <property type="entry name" value="HATPase_dom"/>
</dbReference>
<dbReference type="PANTHER" id="PTHR43065">
    <property type="entry name" value="SENSOR HISTIDINE KINASE"/>
    <property type="match status" value="1"/>
</dbReference>
<sequence length="611" mass="71326">MPIKAFLLIVLFFFNYSFATTSDNKSHILIINSYHKGFQWSDELIFGLEKVINNDKTVETTILYMDSKRISSSEYYEELKDLYKLQLNNRKYDLVLLVDKFAYEFALKNYNELFKNNEKLVFTGIEQYEPLLVEKSGLTGKISGIIEKRAIFDIVNIINKMMPKLKKLYIINDFSKNGDDSDIAIRNAINLNNNLEIEYIRYSTIDELKKKFSTYKKDEAIFFVRFYNNTNQELHTNQEIASMINSFELPTFSTDSLFIEKGSVGGKLVLIENLGKSTGNLLLELLNDKNAKPIIKTYDSYSYIFDYEKLKKFDLNTDFLKKKVTFVNVPLSFLDKNRSLVNAVFIISPVLLFFILLLFYNLQLQIKNTKHQEFIIQQSKLAEIGEIISSIAHQWKEPLIEISTLVQEHVASSKKTKEEEEKYLKDIMFQIYYMTDTINDFQDFIKPSTKKTHFDIKDAIIKMMHIVEHNIKYSYIDININFQEETKLIVLGYNNELMQSLLNIVNNAKDSIIKQRVSNKKFKGLINIDIFKRTQYVQIEISDNGGGIDKKDMKKIFDPYYTTKEKGHGIGLYMTKVIIEDKMDGLIYAVNKNNGATFIIRLRLENENFSS</sequence>
<evidence type="ECO:0000256" key="8">
    <source>
        <dbReference type="SAM" id="Phobius"/>
    </source>
</evidence>
<gene>
    <name evidence="11" type="ORF">AVENP_1705</name>
</gene>
<keyword evidence="5 11" id="KW-0418">Kinase</keyword>
<keyword evidence="4" id="KW-0547">Nucleotide-binding</keyword>
<dbReference type="AlphaFoldDB" id="A0AAE7B9W5"/>
<protein>
    <recommendedName>
        <fullName evidence="2">histidine kinase</fullName>
        <ecNumber evidence="2">2.7.13.3</ecNumber>
    </recommendedName>
</protein>
<dbReference type="SUPFAM" id="SSF55874">
    <property type="entry name" value="ATPase domain of HSP90 chaperone/DNA topoisomerase II/histidine kinase"/>
    <property type="match status" value="1"/>
</dbReference>
<organism evidence="11 12">
    <name type="scientific">Arcobacter venerupis</name>
    <dbReference type="NCBI Taxonomy" id="1054033"/>
    <lineage>
        <taxon>Bacteria</taxon>
        <taxon>Pseudomonadati</taxon>
        <taxon>Campylobacterota</taxon>
        <taxon>Epsilonproteobacteria</taxon>
        <taxon>Campylobacterales</taxon>
        <taxon>Arcobacteraceae</taxon>
        <taxon>Arcobacter</taxon>
    </lineage>
</organism>
<dbReference type="InterPro" id="IPR005467">
    <property type="entry name" value="His_kinase_dom"/>
</dbReference>
<dbReference type="InterPro" id="IPR004358">
    <property type="entry name" value="Sig_transdc_His_kin-like_C"/>
</dbReference>
<keyword evidence="6" id="KW-0067">ATP-binding</keyword>
<dbReference type="EC" id="2.7.13.3" evidence="2"/>
<evidence type="ECO:0000313" key="11">
    <source>
        <dbReference type="EMBL" id="QKF67251.1"/>
    </source>
</evidence>
<dbReference type="Proteomes" id="UP000503482">
    <property type="component" value="Chromosome"/>
</dbReference>
<evidence type="ECO:0000259" key="10">
    <source>
        <dbReference type="PROSITE" id="PS50109"/>
    </source>
</evidence>
<evidence type="ECO:0000256" key="4">
    <source>
        <dbReference type="ARBA" id="ARBA00022741"/>
    </source>
</evidence>
<dbReference type="InterPro" id="IPR036097">
    <property type="entry name" value="HisK_dim/P_sf"/>
</dbReference>
<keyword evidence="3" id="KW-0808">Transferase</keyword>
<evidence type="ECO:0000256" key="7">
    <source>
        <dbReference type="ARBA" id="ARBA00023012"/>
    </source>
</evidence>
<keyword evidence="8" id="KW-0472">Membrane</keyword>
<evidence type="ECO:0000256" key="9">
    <source>
        <dbReference type="SAM" id="SignalP"/>
    </source>
</evidence>
<dbReference type="Gene3D" id="1.10.287.130">
    <property type="match status" value="1"/>
</dbReference>
<keyword evidence="8" id="KW-1133">Transmembrane helix</keyword>
<evidence type="ECO:0000256" key="2">
    <source>
        <dbReference type="ARBA" id="ARBA00012438"/>
    </source>
</evidence>
<keyword evidence="9" id="KW-0732">Signal</keyword>
<dbReference type="SMART" id="SM00387">
    <property type="entry name" value="HATPase_c"/>
    <property type="match status" value="1"/>
</dbReference>
<dbReference type="Gene3D" id="3.30.565.10">
    <property type="entry name" value="Histidine kinase-like ATPase, C-terminal domain"/>
    <property type="match status" value="1"/>
</dbReference>
<dbReference type="InterPro" id="IPR036890">
    <property type="entry name" value="HATPase_C_sf"/>
</dbReference>
<evidence type="ECO:0000256" key="5">
    <source>
        <dbReference type="ARBA" id="ARBA00022777"/>
    </source>
</evidence>
<feature type="chain" id="PRO_5041926991" description="histidine kinase" evidence="9">
    <location>
        <begin position="20"/>
        <end position="611"/>
    </location>
</feature>
<dbReference type="Pfam" id="PF02518">
    <property type="entry name" value="HATPase_c"/>
    <property type="match status" value="1"/>
</dbReference>
<comment type="catalytic activity">
    <reaction evidence="1">
        <text>ATP + protein L-histidine = ADP + protein N-phospho-L-histidine.</text>
        <dbReference type="EC" id="2.7.13.3"/>
    </reaction>
</comment>
<feature type="domain" description="Histidine kinase" evidence="10">
    <location>
        <begin position="390"/>
        <end position="606"/>
    </location>
</feature>
<dbReference type="GO" id="GO:0000155">
    <property type="term" value="F:phosphorelay sensor kinase activity"/>
    <property type="evidence" value="ECO:0007669"/>
    <property type="project" value="InterPro"/>
</dbReference>
<dbReference type="Gene3D" id="3.40.50.2300">
    <property type="match status" value="2"/>
</dbReference>
<reference evidence="11 12" key="1">
    <citation type="submission" date="2020-05" db="EMBL/GenBank/DDBJ databases">
        <title>Complete genome sequencing of Campylobacter and Arcobacter type strains.</title>
        <authorList>
            <person name="Miller W.G."/>
            <person name="Yee E."/>
        </authorList>
    </citation>
    <scope>NUCLEOTIDE SEQUENCE [LARGE SCALE GENOMIC DNA]</scope>
    <source>
        <strain evidence="11 12">LMG 26156</strain>
    </source>
</reference>
<evidence type="ECO:0000256" key="3">
    <source>
        <dbReference type="ARBA" id="ARBA00022679"/>
    </source>
</evidence>
<dbReference type="PRINTS" id="PR00344">
    <property type="entry name" value="BCTRLSENSOR"/>
</dbReference>
<dbReference type="KEGG" id="avp:AVENP_1705"/>
<name>A0AAE7B9W5_9BACT</name>
<dbReference type="PANTHER" id="PTHR43065:SF46">
    <property type="entry name" value="C4-DICARBOXYLATE TRANSPORT SENSOR PROTEIN DCTB"/>
    <property type="match status" value="1"/>
</dbReference>
<evidence type="ECO:0000256" key="6">
    <source>
        <dbReference type="ARBA" id="ARBA00022840"/>
    </source>
</evidence>
<keyword evidence="8" id="KW-0812">Transmembrane</keyword>
<accession>A0AAE7B9W5</accession>
<keyword evidence="12" id="KW-1185">Reference proteome</keyword>
<proteinExistence type="predicted"/>
<dbReference type="SUPFAM" id="SSF47384">
    <property type="entry name" value="Homodimeric domain of signal transducing histidine kinase"/>
    <property type="match status" value="1"/>
</dbReference>
<dbReference type="RefSeq" id="WP_128358173.1">
    <property type="nucleotide sequence ID" value="NZ_CP053840.1"/>
</dbReference>
<keyword evidence="7" id="KW-0902">Two-component regulatory system</keyword>
<evidence type="ECO:0000256" key="1">
    <source>
        <dbReference type="ARBA" id="ARBA00000085"/>
    </source>
</evidence>